<keyword evidence="4" id="KW-1185">Reference proteome</keyword>
<name>A0ABS7QEF8_9ACTN</name>
<reference evidence="3 4" key="1">
    <citation type="submission" date="2021-08" db="EMBL/GenBank/DDBJ databases">
        <title>WGS of actinomycetes from Thailand.</title>
        <authorList>
            <person name="Thawai C."/>
        </authorList>
    </citation>
    <scope>NUCLEOTIDE SEQUENCE [LARGE SCALE GENOMIC DNA]</scope>
    <source>
        <strain evidence="3 4">PLK6-54</strain>
    </source>
</reference>
<gene>
    <name evidence="3" type="ORF">K7862_28475</name>
</gene>
<feature type="region of interest" description="Disordered" evidence="1">
    <location>
        <begin position="77"/>
        <end position="96"/>
    </location>
</feature>
<keyword evidence="2" id="KW-0472">Membrane</keyword>
<comment type="caution">
    <text evidence="3">The sequence shown here is derived from an EMBL/GenBank/DDBJ whole genome shotgun (WGS) entry which is preliminary data.</text>
</comment>
<feature type="region of interest" description="Disordered" evidence="1">
    <location>
        <begin position="1"/>
        <end position="27"/>
    </location>
</feature>
<dbReference type="Proteomes" id="UP000778578">
    <property type="component" value="Unassembled WGS sequence"/>
</dbReference>
<feature type="compositionally biased region" description="Pro residues" evidence="1">
    <location>
        <begin position="278"/>
        <end position="287"/>
    </location>
</feature>
<keyword evidence="2" id="KW-0812">Transmembrane</keyword>
<feature type="compositionally biased region" description="Basic and acidic residues" evidence="1">
    <location>
        <begin position="16"/>
        <end position="27"/>
    </location>
</feature>
<protein>
    <submittedName>
        <fullName evidence="3">Uncharacterized protein</fullName>
    </submittedName>
</protein>
<dbReference type="RefSeq" id="WP_222967509.1">
    <property type="nucleotide sequence ID" value="NZ_JAINZZ010000050.1"/>
</dbReference>
<feature type="transmembrane region" description="Helical" evidence="2">
    <location>
        <begin position="52"/>
        <end position="71"/>
    </location>
</feature>
<proteinExistence type="predicted"/>
<evidence type="ECO:0000313" key="4">
    <source>
        <dbReference type="Proteomes" id="UP000778578"/>
    </source>
</evidence>
<keyword evidence="2" id="KW-1133">Transmembrane helix</keyword>
<evidence type="ECO:0000256" key="2">
    <source>
        <dbReference type="SAM" id="Phobius"/>
    </source>
</evidence>
<feature type="region of interest" description="Disordered" evidence="1">
    <location>
        <begin position="262"/>
        <end position="322"/>
    </location>
</feature>
<organism evidence="3 4">
    <name type="scientific">Actinacidiphila acidipaludis</name>
    <dbReference type="NCBI Taxonomy" id="2873382"/>
    <lineage>
        <taxon>Bacteria</taxon>
        <taxon>Bacillati</taxon>
        <taxon>Actinomycetota</taxon>
        <taxon>Actinomycetes</taxon>
        <taxon>Kitasatosporales</taxon>
        <taxon>Streptomycetaceae</taxon>
        <taxon>Actinacidiphila</taxon>
    </lineage>
</organism>
<evidence type="ECO:0000256" key="1">
    <source>
        <dbReference type="SAM" id="MobiDB-lite"/>
    </source>
</evidence>
<sequence length="322" mass="33365">MADEFGPTKPAGPDPVDERLRQLARETEPLVVLAGPAAARRRGEHRRARRRAGAACLVAALALGVGSWQLLPRLGSGRTGTQPAATAPAPASSESLADRLQRELLPPSALPLYPKRQWEVVPEQEATAKYPESCPVSRVPTYALAKAERVYRTSQGFVARYYLFAMPSAAAAATEASEFDALIKGKCGWAVGIDGAATPDRSVFPSGSAYRGQASALWVDRQGTYLAFLDVSTLAGYDGKDSFSGSGPRPALCIQESLERLSSNRPWGGSSPGDEVPPASPSTPEAPPQGSAAGPGAGSGSGTSANAPRGSALPGTTPTPAC</sequence>
<dbReference type="EMBL" id="JAINZZ010000050">
    <property type="protein sequence ID" value="MBY8881546.1"/>
    <property type="molecule type" value="Genomic_DNA"/>
</dbReference>
<evidence type="ECO:0000313" key="3">
    <source>
        <dbReference type="EMBL" id="MBY8881546.1"/>
    </source>
</evidence>
<feature type="compositionally biased region" description="Low complexity" evidence="1">
    <location>
        <begin position="83"/>
        <end position="95"/>
    </location>
</feature>
<accession>A0ABS7QEF8</accession>